<gene>
    <name evidence="2" type="ORF">PXEA_LOCUS10151</name>
</gene>
<accession>A0A3S5ABQ6</accession>
<feature type="compositionally biased region" description="Polar residues" evidence="1">
    <location>
        <begin position="99"/>
        <end position="111"/>
    </location>
</feature>
<dbReference type="EMBL" id="CAAALY010029591">
    <property type="protein sequence ID" value="VEL16711.1"/>
    <property type="molecule type" value="Genomic_DNA"/>
</dbReference>
<sequence>MATLCTLVSELASRSHTGRLSPLFWSPLGEVLFQEYLVNVAFYLLTEEPFLQRWADRLSYSAFSQNGGTGLNNCKGCNLIDDGSDEIGRQKWSKPGDDASSTSATNLSVNTAPERGGQMVSDLLSLLDPGVKSNTTPVIREVYHHTCFHQRFQKLLYTSNSFKTIFQPAFLCKEHEDKYHESTFSESSMLLRQNGWFAIWQSRCTPQRVHENLTPKSQTPLAEMAVRHLLTACQTGRFSEARDLLLQMHRVTQGAMEPAVCVNAMDENGRFALLLATVSILLRLF</sequence>
<comment type="caution">
    <text evidence="2">The sequence shown here is derived from an EMBL/GenBank/DDBJ whole genome shotgun (WGS) entry which is preliminary data.</text>
</comment>
<organism evidence="2 3">
    <name type="scientific">Protopolystoma xenopodis</name>
    <dbReference type="NCBI Taxonomy" id="117903"/>
    <lineage>
        <taxon>Eukaryota</taxon>
        <taxon>Metazoa</taxon>
        <taxon>Spiralia</taxon>
        <taxon>Lophotrochozoa</taxon>
        <taxon>Platyhelminthes</taxon>
        <taxon>Monogenea</taxon>
        <taxon>Polyopisthocotylea</taxon>
        <taxon>Polystomatidea</taxon>
        <taxon>Polystomatidae</taxon>
        <taxon>Protopolystoma</taxon>
    </lineage>
</organism>
<reference evidence="2" key="1">
    <citation type="submission" date="2018-11" db="EMBL/GenBank/DDBJ databases">
        <authorList>
            <consortium name="Pathogen Informatics"/>
        </authorList>
    </citation>
    <scope>NUCLEOTIDE SEQUENCE</scope>
</reference>
<keyword evidence="3" id="KW-1185">Reference proteome</keyword>
<evidence type="ECO:0000313" key="2">
    <source>
        <dbReference type="EMBL" id="VEL16711.1"/>
    </source>
</evidence>
<evidence type="ECO:0000256" key="1">
    <source>
        <dbReference type="SAM" id="MobiDB-lite"/>
    </source>
</evidence>
<protein>
    <submittedName>
        <fullName evidence="2">Uncharacterized protein</fullName>
    </submittedName>
</protein>
<feature type="region of interest" description="Disordered" evidence="1">
    <location>
        <begin position="90"/>
        <end position="111"/>
    </location>
</feature>
<evidence type="ECO:0000313" key="3">
    <source>
        <dbReference type="Proteomes" id="UP000784294"/>
    </source>
</evidence>
<dbReference type="Proteomes" id="UP000784294">
    <property type="component" value="Unassembled WGS sequence"/>
</dbReference>
<proteinExistence type="predicted"/>
<dbReference type="AlphaFoldDB" id="A0A3S5ABQ6"/>
<name>A0A3S5ABQ6_9PLAT</name>